<organism evidence="1 2">
    <name type="scientific">Candidatus Berkelbacteria bacterium CG10_big_fil_rev_8_21_14_0_10_41_12</name>
    <dbReference type="NCBI Taxonomy" id="1974513"/>
    <lineage>
        <taxon>Bacteria</taxon>
        <taxon>Candidatus Berkelbacteria</taxon>
    </lineage>
</organism>
<reference evidence="2" key="1">
    <citation type="submission" date="2017-09" db="EMBL/GenBank/DDBJ databases">
        <title>Depth-based differentiation of microbial function through sediment-hosted aquifers and enrichment of novel symbionts in the deep terrestrial subsurface.</title>
        <authorList>
            <person name="Probst A.J."/>
            <person name="Ladd B."/>
            <person name="Jarett J.K."/>
            <person name="Geller-Mcgrath D.E."/>
            <person name="Sieber C.M.K."/>
            <person name="Emerson J.B."/>
            <person name="Anantharaman K."/>
            <person name="Thomas B.C."/>
            <person name="Malmstrom R."/>
            <person name="Stieglmeier M."/>
            <person name="Klingl A."/>
            <person name="Woyke T."/>
            <person name="Ryan C.M."/>
            <person name="Banfield J.F."/>
        </authorList>
    </citation>
    <scope>NUCLEOTIDE SEQUENCE [LARGE SCALE GENOMIC DNA]</scope>
</reference>
<gene>
    <name evidence="1" type="ORF">COT77_00440</name>
</gene>
<proteinExistence type="predicted"/>
<comment type="caution">
    <text evidence="1">The sequence shown here is derived from an EMBL/GenBank/DDBJ whole genome shotgun (WGS) entry which is preliminary data.</text>
</comment>
<name>A0A2M6WXY3_9BACT</name>
<dbReference type="Proteomes" id="UP000228596">
    <property type="component" value="Unassembled WGS sequence"/>
</dbReference>
<accession>A0A2M6WXY3</accession>
<dbReference type="EMBL" id="PEZV01000003">
    <property type="protein sequence ID" value="PIT97627.1"/>
    <property type="molecule type" value="Genomic_DNA"/>
</dbReference>
<evidence type="ECO:0000313" key="2">
    <source>
        <dbReference type="Proteomes" id="UP000228596"/>
    </source>
</evidence>
<protein>
    <submittedName>
        <fullName evidence="1">Uncharacterized protein</fullName>
    </submittedName>
</protein>
<evidence type="ECO:0000313" key="1">
    <source>
        <dbReference type="EMBL" id="PIT97627.1"/>
    </source>
</evidence>
<sequence length="103" mass="11759">MILINIYFITYSDTKHNIQILKQILLRYSPKFTLIPKTYLESTIETIRAITPITIFTQAYHVGAFEKVHDGISAAIPISIKSTPIMPSVIFDTLPPSDRLFFD</sequence>
<dbReference type="AlphaFoldDB" id="A0A2M6WXY3"/>